<evidence type="ECO:0000256" key="2">
    <source>
        <dbReference type="SAM" id="SignalP"/>
    </source>
</evidence>
<evidence type="ECO:0000313" key="4">
    <source>
        <dbReference type="Proteomes" id="UP000441717"/>
    </source>
</evidence>
<sequence length="131" mass="13444">MLMNKVGVILLLIALLLAFATPALADDQQAPVTTPATGTGGIQPVSPEQFAQKVNTMIDGAYKAAGPVTDAVAKIMLAVAGVAALLVLFSGMKLLQRVIGAVLCVGFGLLLFYGAPYVVGLVKGLAQYATR</sequence>
<name>A0A6N7IU68_9FIRM</name>
<gene>
    <name evidence="3" type="ORF">GFC01_15340</name>
</gene>
<evidence type="ECO:0000313" key="3">
    <source>
        <dbReference type="EMBL" id="MQL53612.1"/>
    </source>
</evidence>
<feature type="signal peptide" evidence="2">
    <location>
        <begin position="1"/>
        <end position="25"/>
    </location>
</feature>
<protein>
    <recommendedName>
        <fullName evidence="5">Conjugal transfer protein TrbC</fullName>
    </recommendedName>
</protein>
<feature type="transmembrane region" description="Helical" evidence="1">
    <location>
        <begin position="98"/>
        <end position="119"/>
    </location>
</feature>
<keyword evidence="1" id="KW-1133">Transmembrane helix</keyword>
<dbReference type="RefSeq" id="WP_152948075.1">
    <property type="nucleotide sequence ID" value="NZ_WHYR01000057.1"/>
</dbReference>
<reference evidence="3 4" key="1">
    <citation type="submission" date="2019-10" db="EMBL/GenBank/DDBJ databases">
        <title>Comparative genomics of sulfur disproportionating microorganisms.</title>
        <authorList>
            <person name="Ward L.M."/>
            <person name="Bertran E."/>
            <person name="Johnston D."/>
        </authorList>
    </citation>
    <scope>NUCLEOTIDE SEQUENCE [LARGE SCALE GENOMIC DNA]</scope>
    <source>
        <strain evidence="3 4">DSM 14055</strain>
    </source>
</reference>
<evidence type="ECO:0008006" key="5">
    <source>
        <dbReference type="Google" id="ProtNLM"/>
    </source>
</evidence>
<organism evidence="3 4">
    <name type="scientific">Desulfofundulus thermobenzoicus</name>
    <dbReference type="NCBI Taxonomy" id="29376"/>
    <lineage>
        <taxon>Bacteria</taxon>
        <taxon>Bacillati</taxon>
        <taxon>Bacillota</taxon>
        <taxon>Clostridia</taxon>
        <taxon>Eubacteriales</taxon>
        <taxon>Peptococcaceae</taxon>
        <taxon>Desulfofundulus</taxon>
    </lineage>
</organism>
<dbReference type="OrthoDB" id="1808572at2"/>
<feature type="transmembrane region" description="Helical" evidence="1">
    <location>
        <begin position="71"/>
        <end position="91"/>
    </location>
</feature>
<keyword evidence="2" id="KW-0732">Signal</keyword>
<keyword evidence="1" id="KW-0812">Transmembrane</keyword>
<dbReference type="AlphaFoldDB" id="A0A6N7IU68"/>
<dbReference type="EMBL" id="WHYR01000057">
    <property type="protein sequence ID" value="MQL53612.1"/>
    <property type="molecule type" value="Genomic_DNA"/>
</dbReference>
<proteinExistence type="predicted"/>
<keyword evidence="4" id="KW-1185">Reference proteome</keyword>
<evidence type="ECO:0000256" key="1">
    <source>
        <dbReference type="SAM" id="Phobius"/>
    </source>
</evidence>
<comment type="caution">
    <text evidence="3">The sequence shown here is derived from an EMBL/GenBank/DDBJ whole genome shotgun (WGS) entry which is preliminary data.</text>
</comment>
<feature type="chain" id="PRO_5026840662" description="Conjugal transfer protein TrbC" evidence="2">
    <location>
        <begin position="26"/>
        <end position="131"/>
    </location>
</feature>
<keyword evidence="1" id="KW-0472">Membrane</keyword>
<dbReference type="Proteomes" id="UP000441717">
    <property type="component" value="Unassembled WGS sequence"/>
</dbReference>
<accession>A0A6N7IU68</accession>